<dbReference type="InterPro" id="IPR006059">
    <property type="entry name" value="SBP"/>
</dbReference>
<dbReference type="Gene3D" id="3.40.190.10">
    <property type="entry name" value="Periplasmic binding protein-like II"/>
    <property type="match status" value="1"/>
</dbReference>
<name>A0A249KTZ0_9ACTN</name>
<dbReference type="PANTHER" id="PTHR43649:SF32">
    <property type="entry name" value="SUGAR BINDING SECRETED PROTEIN"/>
    <property type="match status" value="1"/>
</dbReference>
<reference evidence="2 3" key="1">
    <citation type="submission" date="2016-07" db="EMBL/GenBank/DDBJ databases">
        <title>High microdiversification within the ubiquitous acI lineage of Actinobacteria.</title>
        <authorList>
            <person name="Neuenschwander S.M."/>
            <person name="Salcher M."/>
            <person name="Ghai R."/>
            <person name="Pernthaler J."/>
        </authorList>
    </citation>
    <scope>NUCLEOTIDE SEQUENCE [LARGE SCALE GENOMIC DNA]</scope>
    <source>
        <strain evidence="2">MMS-IIA-15</strain>
    </source>
</reference>
<dbReference type="EMBL" id="CP016776">
    <property type="protein sequence ID" value="ASY20175.1"/>
    <property type="molecule type" value="Genomic_DNA"/>
</dbReference>
<evidence type="ECO:0000256" key="1">
    <source>
        <dbReference type="SAM" id="SignalP"/>
    </source>
</evidence>
<proteinExistence type="predicted"/>
<keyword evidence="1" id="KW-0732">Signal</keyword>
<feature type="chain" id="PRO_5012557996" evidence="1">
    <location>
        <begin position="30"/>
        <end position="422"/>
    </location>
</feature>
<sequence length="422" mass="45748">MFKKIRKVRILAAFAVMGALIAPAAPAVAAPVEITLSCFNDLNLSNLLKEWETVNPNIKVKVKTADFNAHHDGLLTQLIAGSGPDIACVEVGYSSRFKAYPQLFTNLGKTFKANTLEKTFINWRWEQGVARDGTIIGIPTDVGGLAMCYRQDLLKKAGLPNERGAVSAATSTPEKLTAFAQKYVTATGKPFLDNVGSLFEGVSRQGADGVQFYDKKTDKIVEVPQVKKAYDLAATFATKKLSAEIELWSSDWNQGMGNGAFAAMLCPSWLLSNIQNNAKDIPGAWDVAQMPGGGANWGGSQLVIPKFASHPKEAWAFISWVLAPAQQLKLFLDKGVLPTTPAVYKDPKFLAAKDVAWNNAPIGKIYSDVVMAIKKPIYEGKYQVSVKDAYNAAVGRMASGKQTPAASWAQLMKEIKKIKALS</sequence>
<keyword evidence="3" id="KW-1185">Reference proteome</keyword>
<dbReference type="OrthoDB" id="3226017at2"/>
<protein>
    <submittedName>
        <fullName evidence="2">Cellobiose transport system substrate-binding protein</fullName>
    </submittedName>
</protein>
<dbReference type="AlphaFoldDB" id="A0A249KTZ0"/>
<feature type="signal peptide" evidence="1">
    <location>
        <begin position="1"/>
        <end position="29"/>
    </location>
</feature>
<accession>A0A249KTZ0</accession>
<organism evidence="2 3">
    <name type="scientific">Candidatus Planktophila vernalis</name>
    <dbReference type="NCBI Taxonomy" id="1884907"/>
    <lineage>
        <taxon>Bacteria</taxon>
        <taxon>Bacillati</taxon>
        <taxon>Actinomycetota</taxon>
        <taxon>Actinomycetes</taxon>
        <taxon>Candidatus Nanopelagicales</taxon>
        <taxon>Candidatus Nanopelagicaceae</taxon>
        <taxon>Candidatus Planktophila</taxon>
    </lineage>
</organism>
<dbReference type="SUPFAM" id="SSF53850">
    <property type="entry name" value="Periplasmic binding protein-like II"/>
    <property type="match status" value="1"/>
</dbReference>
<dbReference type="KEGG" id="pvn:A7sIIA15_04780"/>
<evidence type="ECO:0000313" key="3">
    <source>
        <dbReference type="Proteomes" id="UP000217186"/>
    </source>
</evidence>
<gene>
    <name evidence="2" type="ORF">A7sIIA15_04780</name>
</gene>
<dbReference type="RefSeq" id="WP_095686036.1">
    <property type="nucleotide sequence ID" value="NZ_CP016776.1"/>
</dbReference>
<evidence type="ECO:0000313" key="2">
    <source>
        <dbReference type="EMBL" id="ASY20175.1"/>
    </source>
</evidence>
<dbReference type="PANTHER" id="PTHR43649">
    <property type="entry name" value="ARABINOSE-BINDING PROTEIN-RELATED"/>
    <property type="match status" value="1"/>
</dbReference>
<dbReference type="InterPro" id="IPR050490">
    <property type="entry name" value="Bact_solute-bd_prot1"/>
</dbReference>
<dbReference type="Pfam" id="PF13416">
    <property type="entry name" value="SBP_bac_8"/>
    <property type="match status" value="1"/>
</dbReference>
<dbReference type="Proteomes" id="UP000217186">
    <property type="component" value="Chromosome"/>
</dbReference>